<reference evidence="1" key="2">
    <citation type="submission" date="2015-02" db="UniProtKB">
        <authorList>
            <consortium name="EnsemblMetazoa"/>
        </authorList>
    </citation>
    <scope>IDENTIFICATION</scope>
</reference>
<dbReference type="Proteomes" id="UP000014500">
    <property type="component" value="Unassembled WGS sequence"/>
</dbReference>
<evidence type="ECO:0000313" key="2">
    <source>
        <dbReference type="Proteomes" id="UP000014500"/>
    </source>
</evidence>
<dbReference type="PhylomeDB" id="T1JE84"/>
<dbReference type="AlphaFoldDB" id="T1JE84"/>
<dbReference type="HOGENOM" id="CLU_1612906_0_0_1"/>
<name>T1JE84_STRMM</name>
<dbReference type="EnsemblMetazoa" id="SMAR012125-RA">
    <property type="protein sequence ID" value="SMAR012125-PA"/>
    <property type="gene ID" value="SMAR012125"/>
</dbReference>
<organism evidence="1 2">
    <name type="scientific">Strigamia maritima</name>
    <name type="common">European centipede</name>
    <name type="synonym">Geophilus maritimus</name>
    <dbReference type="NCBI Taxonomy" id="126957"/>
    <lineage>
        <taxon>Eukaryota</taxon>
        <taxon>Metazoa</taxon>
        <taxon>Ecdysozoa</taxon>
        <taxon>Arthropoda</taxon>
        <taxon>Myriapoda</taxon>
        <taxon>Chilopoda</taxon>
        <taxon>Pleurostigmophora</taxon>
        <taxon>Geophilomorpha</taxon>
        <taxon>Linotaeniidae</taxon>
        <taxon>Strigamia</taxon>
    </lineage>
</organism>
<proteinExistence type="predicted"/>
<keyword evidence="2" id="KW-1185">Reference proteome</keyword>
<evidence type="ECO:0000313" key="1">
    <source>
        <dbReference type="EnsemblMetazoa" id="SMAR012125-PA"/>
    </source>
</evidence>
<accession>T1JE84</accession>
<reference evidence="2" key="1">
    <citation type="submission" date="2011-05" db="EMBL/GenBank/DDBJ databases">
        <authorList>
            <person name="Richards S.R."/>
            <person name="Qu J."/>
            <person name="Jiang H."/>
            <person name="Jhangiani S.N."/>
            <person name="Agravi P."/>
            <person name="Goodspeed R."/>
            <person name="Gross S."/>
            <person name="Mandapat C."/>
            <person name="Jackson L."/>
            <person name="Mathew T."/>
            <person name="Pu L."/>
            <person name="Thornton R."/>
            <person name="Saada N."/>
            <person name="Wilczek-Boney K.B."/>
            <person name="Lee S."/>
            <person name="Kovar C."/>
            <person name="Wu Y."/>
            <person name="Scherer S.E."/>
            <person name="Worley K.C."/>
            <person name="Muzny D.M."/>
            <person name="Gibbs R."/>
        </authorList>
    </citation>
    <scope>NUCLEOTIDE SEQUENCE</scope>
    <source>
        <strain evidence="2">Brora</strain>
    </source>
</reference>
<protein>
    <submittedName>
        <fullName evidence="1">Uncharacterized protein</fullName>
    </submittedName>
</protein>
<sequence length="165" mass="19112">MLCPVTYSTTYNFDAQFEIYCQQNEVCKSLSITERLNFPFNDMNITLLDLWQPKTNMVIEPTAHCTSAVNFTQCNATDWLHDVTSIVNTTAGPCHIIKTNLEWHFIKNVWTFYITLLNISHLPVYVFAVDLYTTPSPSIVFSNHEYIQRNAFNNFQTTIIRVNTV</sequence>
<dbReference type="EMBL" id="JH432116">
    <property type="status" value="NOT_ANNOTATED_CDS"/>
    <property type="molecule type" value="Genomic_DNA"/>
</dbReference>